<dbReference type="EMBL" id="LJIJ01007042">
    <property type="protein sequence ID" value="ODM86832.1"/>
    <property type="molecule type" value="Genomic_DNA"/>
</dbReference>
<comment type="caution">
    <text evidence="3">The sequence shown here is derived from an EMBL/GenBank/DDBJ whole genome shotgun (WGS) entry which is preliminary data.</text>
</comment>
<evidence type="ECO:0000313" key="4">
    <source>
        <dbReference type="Proteomes" id="UP000094527"/>
    </source>
</evidence>
<dbReference type="PROSITE" id="PS50157">
    <property type="entry name" value="ZINC_FINGER_C2H2_2"/>
    <property type="match status" value="1"/>
</dbReference>
<protein>
    <submittedName>
        <fullName evidence="3">Putative zinc finger protein</fullName>
    </submittedName>
</protein>
<dbReference type="OrthoDB" id="6077919at2759"/>
<proteinExistence type="predicted"/>
<dbReference type="STRING" id="48709.A0A1D2M1L3"/>
<feature type="domain" description="C2H2-type" evidence="2">
    <location>
        <begin position="69"/>
        <end position="96"/>
    </location>
</feature>
<dbReference type="GO" id="GO:0008270">
    <property type="term" value="F:zinc ion binding"/>
    <property type="evidence" value="ECO:0007669"/>
    <property type="project" value="UniProtKB-KW"/>
</dbReference>
<keyword evidence="1" id="KW-0479">Metal-binding</keyword>
<dbReference type="SUPFAM" id="SSF57667">
    <property type="entry name" value="beta-beta-alpha zinc fingers"/>
    <property type="match status" value="2"/>
</dbReference>
<dbReference type="Gene3D" id="3.30.160.60">
    <property type="entry name" value="Classic Zinc Finger"/>
    <property type="match status" value="1"/>
</dbReference>
<dbReference type="Proteomes" id="UP000094527">
    <property type="component" value="Unassembled WGS sequence"/>
</dbReference>
<gene>
    <name evidence="3" type="ORF">Ocin01_19850</name>
</gene>
<dbReference type="InterPro" id="IPR036236">
    <property type="entry name" value="Znf_C2H2_sf"/>
</dbReference>
<evidence type="ECO:0000259" key="2">
    <source>
        <dbReference type="PROSITE" id="PS50157"/>
    </source>
</evidence>
<reference evidence="3 4" key="1">
    <citation type="journal article" date="2016" name="Genome Biol. Evol.">
        <title>Gene Family Evolution Reflects Adaptation to Soil Environmental Stressors in the Genome of the Collembolan Orchesella cincta.</title>
        <authorList>
            <person name="Faddeeva-Vakhrusheva A."/>
            <person name="Derks M.F."/>
            <person name="Anvar S.Y."/>
            <person name="Agamennone V."/>
            <person name="Suring W."/>
            <person name="Smit S."/>
            <person name="van Straalen N.M."/>
            <person name="Roelofs D."/>
        </authorList>
    </citation>
    <scope>NUCLEOTIDE SEQUENCE [LARGE SCALE GENOMIC DNA]</scope>
    <source>
        <tissue evidence="3">Mixed pool</tissue>
    </source>
</reference>
<name>A0A1D2M1L3_ORCCI</name>
<evidence type="ECO:0000313" key="3">
    <source>
        <dbReference type="EMBL" id="ODM86832.1"/>
    </source>
</evidence>
<sequence>MVERPRQMCPSEIEIEDGMLISATTSFPNVSRLHNHIRAHIGEKLYKCEICKKNFGRDNHSKIMLTKALQVCVCGEGFNFPKSLDNHIKRHIRENPLLVQDVQGF</sequence>
<keyword evidence="4" id="KW-1185">Reference proteome</keyword>
<dbReference type="AlphaFoldDB" id="A0A1D2M1L3"/>
<organism evidence="3 4">
    <name type="scientific">Orchesella cincta</name>
    <name type="common">Springtail</name>
    <name type="synonym">Podura cincta</name>
    <dbReference type="NCBI Taxonomy" id="48709"/>
    <lineage>
        <taxon>Eukaryota</taxon>
        <taxon>Metazoa</taxon>
        <taxon>Ecdysozoa</taxon>
        <taxon>Arthropoda</taxon>
        <taxon>Hexapoda</taxon>
        <taxon>Collembola</taxon>
        <taxon>Entomobryomorpha</taxon>
        <taxon>Entomobryoidea</taxon>
        <taxon>Orchesellidae</taxon>
        <taxon>Orchesellinae</taxon>
        <taxon>Orchesella</taxon>
    </lineage>
</organism>
<keyword evidence="1" id="KW-0862">Zinc</keyword>
<evidence type="ECO:0000256" key="1">
    <source>
        <dbReference type="PROSITE-ProRule" id="PRU00042"/>
    </source>
</evidence>
<keyword evidence="1" id="KW-0863">Zinc-finger</keyword>
<accession>A0A1D2M1L3</accession>
<dbReference type="InterPro" id="IPR013087">
    <property type="entry name" value="Znf_C2H2_type"/>
</dbReference>